<reference evidence="1" key="1">
    <citation type="journal article" date="2023" name="G3 (Bethesda)">
        <title>A reference genome for the long-term kleptoplast-retaining sea slug Elysia crispata morphotype clarki.</title>
        <authorList>
            <person name="Eastman K.E."/>
            <person name="Pendleton A.L."/>
            <person name="Shaikh M.A."/>
            <person name="Suttiyut T."/>
            <person name="Ogas R."/>
            <person name="Tomko P."/>
            <person name="Gavelis G."/>
            <person name="Widhalm J.R."/>
            <person name="Wisecaver J.H."/>
        </authorList>
    </citation>
    <scope>NUCLEOTIDE SEQUENCE</scope>
    <source>
        <strain evidence="1">ECLA1</strain>
    </source>
</reference>
<dbReference type="AlphaFoldDB" id="A0AAE1DMM8"/>
<evidence type="ECO:0000313" key="1">
    <source>
        <dbReference type="EMBL" id="KAK3775018.1"/>
    </source>
</evidence>
<sequence>MILLYSKCFTEVTLVGCIDHQINRSSHGYSYSAHCPVSSLIPQQGKAAKHGSRRDLHSEIDHDWLVTFTDSRGALYYCLLSSVFL</sequence>
<evidence type="ECO:0000313" key="2">
    <source>
        <dbReference type="Proteomes" id="UP001283361"/>
    </source>
</evidence>
<proteinExistence type="predicted"/>
<dbReference type="Proteomes" id="UP001283361">
    <property type="component" value="Unassembled WGS sequence"/>
</dbReference>
<keyword evidence="2" id="KW-1185">Reference proteome</keyword>
<name>A0AAE1DMM8_9GAST</name>
<gene>
    <name evidence="1" type="ORF">RRG08_019394</name>
</gene>
<protein>
    <submittedName>
        <fullName evidence="1">Uncharacterized protein</fullName>
    </submittedName>
</protein>
<organism evidence="1 2">
    <name type="scientific">Elysia crispata</name>
    <name type="common">lettuce slug</name>
    <dbReference type="NCBI Taxonomy" id="231223"/>
    <lineage>
        <taxon>Eukaryota</taxon>
        <taxon>Metazoa</taxon>
        <taxon>Spiralia</taxon>
        <taxon>Lophotrochozoa</taxon>
        <taxon>Mollusca</taxon>
        <taxon>Gastropoda</taxon>
        <taxon>Heterobranchia</taxon>
        <taxon>Euthyneura</taxon>
        <taxon>Panpulmonata</taxon>
        <taxon>Sacoglossa</taxon>
        <taxon>Placobranchoidea</taxon>
        <taxon>Plakobranchidae</taxon>
        <taxon>Elysia</taxon>
    </lineage>
</organism>
<comment type="caution">
    <text evidence="1">The sequence shown here is derived from an EMBL/GenBank/DDBJ whole genome shotgun (WGS) entry which is preliminary data.</text>
</comment>
<dbReference type="EMBL" id="JAWDGP010003365">
    <property type="protein sequence ID" value="KAK3775018.1"/>
    <property type="molecule type" value="Genomic_DNA"/>
</dbReference>
<accession>A0AAE1DMM8</accession>